<evidence type="ECO:0000256" key="1">
    <source>
        <dbReference type="SAM" id="MobiDB-lite"/>
    </source>
</evidence>
<keyword evidence="2" id="KW-0732">Signal</keyword>
<feature type="region of interest" description="Disordered" evidence="1">
    <location>
        <begin position="57"/>
        <end position="87"/>
    </location>
</feature>
<dbReference type="AlphaFoldDB" id="A0A484N918"/>
<gene>
    <name evidence="3" type="ORF">CCAM_LOCUS39621</name>
</gene>
<feature type="chain" id="PRO_5019850423" evidence="2">
    <location>
        <begin position="31"/>
        <end position="87"/>
    </location>
</feature>
<keyword evidence="4" id="KW-1185">Reference proteome</keyword>
<accession>A0A484N918</accession>
<protein>
    <submittedName>
        <fullName evidence="3">Uncharacterized protein</fullName>
    </submittedName>
</protein>
<proteinExistence type="predicted"/>
<dbReference type="EMBL" id="OOIL02006555">
    <property type="protein sequence ID" value="VFQ97845.1"/>
    <property type="molecule type" value="Genomic_DNA"/>
</dbReference>
<name>A0A484N918_9ASTE</name>
<evidence type="ECO:0000313" key="4">
    <source>
        <dbReference type="Proteomes" id="UP000595140"/>
    </source>
</evidence>
<evidence type="ECO:0000313" key="3">
    <source>
        <dbReference type="EMBL" id="VFQ97845.1"/>
    </source>
</evidence>
<evidence type="ECO:0000256" key="2">
    <source>
        <dbReference type="SAM" id="SignalP"/>
    </source>
</evidence>
<reference evidence="3 4" key="1">
    <citation type="submission" date="2018-04" db="EMBL/GenBank/DDBJ databases">
        <authorList>
            <person name="Vogel A."/>
        </authorList>
    </citation>
    <scope>NUCLEOTIDE SEQUENCE [LARGE SCALE GENOMIC DNA]</scope>
</reference>
<sequence>MNHPRIRSLKAQCFALALLLFLLFLPPRAGKLVGRVGFGFDHLRMVTSGFRVGEVTLSESPRLQAPRTQHPDKAPPYAVSLPPNPGP</sequence>
<dbReference type="Proteomes" id="UP000595140">
    <property type="component" value="Unassembled WGS sequence"/>
</dbReference>
<organism evidence="3 4">
    <name type="scientific">Cuscuta campestris</name>
    <dbReference type="NCBI Taxonomy" id="132261"/>
    <lineage>
        <taxon>Eukaryota</taxon>
        <taxon>Viridiplantae</taxon>
        <taxon>Streptophyta</taxon>
        <taxon>Embryophyta</taxon>
        <taxon>Tracheophyta</taxon>
        <taxon>Spermatophyta</taxon>
        <taxon>Magnoliopsida</taxon>
        <taxon>eudicotyledons</taxon>
        <taxon>Gunneridae</taxon>
        <taxon>Pentapetalae</taxon>
        <taxon>asterids</taxon>
        <taxon>lamiids</taxon>
        <taxon>Solanales</taxon>
        <taxon>Convolvulaceae</taxon>
        <taxon>Cuscuteae</taxon>
        <taxon>Cuscuta</taxon>
        <taxon>Cuscuta subgen. Grammica</taxon>
        <taxon>Cuscuta sect. Cleistogrammica</taxon>
    </lineage>
</organism>
<feature type="signal peptide" evidence="2">
    <location>
        <begin position="1"/>
        <end position="30"/>
    </location>
</feature>